<proteinExistence type="predicted"/>
<sequence length="468" mass="50992">MRLFPRLLAAVLALTAPVLTGQTTSHTLQIAPAKSITLTLPATLDVHIAARGFHRPRFFAQAPDGRIFVTTMYNLADNTRGAIYILDGYDAATHTFTRVTPYLTGLRNPNNLAFYTDPATKQSWVYIPLTDKLVRYRYKAGDNRPTTAPEVLARYPDYGLNYKYGGWHLTRTVDVATLHGKTRVYVAVGSSCNYCRENEAARAAITSMNPDGSDQRIVAHGMRNAVDLRFVPELDGGALVATNMGDDHLGKQEPDDPFFELDSNQHPGPIVQQPAPHYGWPTCYFAQGKPVHDDTPLPAMANDGDARVAEHPVAKDSVYGKQGANIHAAGTNLAAQQHAAVGQDLGPAPEPLHSCEHVPAAYAWFAPHAAPLGLAYFGDASQTLHDSFLVALHGSGDVTIGAGYSVVSFTPKDRKPHDFITGFLTRPTKANPHFHVNGRPCGLLRLGPDTFLLTDDWNGLVYIVEPKQ</sequence>
<dbReference type="RefSeq" id="WP_263371087.1">
    <property type="nucleotide sequence ID" value="NZ_JAGSYD010000002.1"/>
</dbReference>
<evidence type="ECO:0000313" key="2">
    <source>
        <dbReference type="EMBL" id="MFC6646978.1"/>
    </source>
</evidence>
<dbReference type="Proteomes" id="UP001596391">
    <property type="component" value="Unassembled WGS sequence"/>
</dbReference>
<dbReference type="InterPro" id="IPR011042">
    <property type="entry name" value="6-blade_b-propeller_TolB-like"/>
</dbReference>
<accession>A0ABW1ZDN5</accession>
<gene>
    <name evidence="2" type="ORF">ACFQBQ_15615</name>
</gene>
<feature type="signal peptide" evidence="1">
    <location>
        <begin position="1"/>
        <end position="20"/>
    </location>
</feature>
<comment type="caution">
    <text evidence="2">The sequence shown here is derived from an EMBL/GenBank/DDBJ whole genome shotgun (WGS) entry which is preliminary data.</text>
</comment>
<dbReference type="SUPFAM" id="SSF63829">
    <property type="entry name" value="Calcium-dependent phosphotriesterase"/>
    <property type="match status" value="1"/>
</dbReference>
<dbReference type="Gene3D" id="2.120.10.30">
    <property type="entry name" value="TolB, C-terminal domain"/>
    <property type="match status" value="1"/>
</dbReference>
<name>A0ABW1ZDN5_9BACT</name>
<dbReference type="EMBL" id="JBHSWI010000001">
    <property type="protein sequence ID" value="MFC6646978.1"/>
    <property type="molecule type" value="Genomic_DNA"/>
</dbReference>
<keyword evidence="1" id="KW-0732">Signal</keyword>
<feature type="chain" id="PRO_5046872200" evidence="1">
    <location>
        <begin position="21"/>
        <end position="468"/>
    </location>
</feature>
<evidence type="ECO:0000256" key="1">
    <source>
        <dbReference type="SAM" id="SignalP"/>
    </source>
</evidence>
<reference evidence="3" key="1">
    <citation type="journal article" date="2019" name="Int. J. Syst. Evol. Microbiol.">
        <title>The Global Catalogue of Microorganisms (GCM) 10K type strain sequencing project: providing services to taxonomists for standard genome sequencing and annotation.</title>
        <authorList>
            <consortium name="The Broad Institute Genomics Platform"/>
            <consortium name="The Broad Institute Genome Sequencing Center for Infectious Disease"/>
            <person name="Wu L."/>
            <person name="Ma J."/>
        </authorList>
    </citation>
    <scope>NUCLEOTIDE SEQUENCE [LARGE SCALE GENOMIC DNA]</scope>
    <source>
        <strain evidence="3">CGMCC 1.16026</strain>
    </source>
</reference>
<protein>
    <submittedName>
        <fullName evidence="2">PQQ-dependent sugar dehydrogenase</fullName>
    </submittedName>
</protein>
<keyword evidence="3" id="KW-1185">Reference proteome</keyword>
<evidence type="ECO:0000313" key="3">
    <source>
        <dbReference type="Proteomes" id="UP001596391"/>
    </source>
</evidence>
<organism evidence="2 3">
    <name type="scientific">Granulicella cerasi</name>
    <dbReference type="NCBI Taxonomy" id="741063"/>
    <lineage>
        <taxon>Bacteria</taxon>
        <taxon>Pseudomonadati</taxon>
        <taxon>Acidobacteriota</taxon>
        <taxon>Terriglobia</taxon>
        <taxon>Terriglobales</taxon>
        <taxon>Acidobacteriaceae</taxon>
        <taxon>Granulicella</taxon>
    </lineage>
</organism>